<accession>A0A0E9U2D7</accession>
<proteinExistence type="predicted"/>
<evidence type="ECO:0000313" key="1">
    <source>
        <dbReference type="EMBL" id="JAH60074.1"/>
    </source>
</evidence>
<reference evidence="1" key="2">
    <citation type="journal article" date="2015" name="Fish Shellfish Immunol.">
        <title>Early steps in the European eel (Anguilla anguilla)-Vibrio vulnificus interaction in the gills: Role of the RtxA13 toxin.</title>
        <authorList>
            <person name="Callol A."/>
            <person name="Pajuelo D."/>
            <person name="Ebbesson L."/>
            <person name="Teles M."/>
            <person name="MacKenzie S."/>
            <person name="Amaro C."/>
        </authorList>
    </citation>
    <scope>NUCLEOTIDE SEQUENCE</scope>
</reference>
<protein>
    <submittedName>
        <fullName evidence="1">Uncharacterized protein</fullName>
    </submittedName>
</protein>
<sequence>MSNRQNHRWSSLWLKSLFGYFPRMSEPTVWNDLKIQMARKGQYSCMESELLS</sequence>
<dbReference type="AlphaFoldDB" id="A0A0E9U2D7"/>
<name>A0A0E9U2D7_ANGAN</name>
<reference evidence="1" key="1">
    <citation type="submission" date="2014-11" db="EMBL/GenBank/DDBJ databases">
        <authorList>
            <person name="Amaro Gonzalez C."/>
        </authorList>
    </citation>
    <scope>NUCLEOTIDE SEQUENCE</scope>
</reference>
<dbReference type="EMBL" id="GBXM01048503">
    <property type="protein sequence ID" value="JAH60074.1"/>
    <property type="molecule type" value="Transcribed_RNA"/>
</dbReference>
<organism evidence="1">
    <name type="scientific">Anguilla anguilla</name>
    <name type="common">European freshwater eel</name>
    <name type="synonym">Muraena anguilla</name>
    <dbReference type="NCBI Taxonomy" id="7936"/>
    <lineage>
        <taxon>Eukaryota</taxon>
        <taxon>Metazoa</taxon>
        <taxon>Chordata</taxon>
        <taxon>Craniata</taxon>
        <taxon>Vertebrata</taxon>
        <taxon>Euteleostomi</taxon>
        <taxon>Actinopterygii</taxon>
        <taxon>Neopterygii</taxon>
        <taxon>Teleostei</taxon>
        <taxon>Anguilliformes</taxon>
        <taxon>Anguillidae</taxon>
        <taxon>Anguilla</taxon>
    </lineage>
</organism>